<evidence type="ECO:0000313" key="12">
    <source>
        <dbReference type="EMBL" id="BBO22983.1"/>
    </source>
</evidence>
<keyword evidence="6" id="KW-0441">Lipid A biosynthesis</keyword>
<evidence type="ECO:0000256" key="1">
    <source>
        <dbReference type="ARBA" id="ARBA00001947"/>
    </source>
</evidence>
<dbReference type="SUPFAM" id="SSF54211">
    <property type="entry name" value="Ribosomal protein S5 domain 2-like"/>
    <property type="match status" value="2"/>
</dbReference>
<dbReference type="InterPro" id="IPR004463">
    <property type="entry name" value="UDP-acyl_GlcNac_deAcase"/>
</dbReference>
<evidence type="ECO:0000256" key="3">
    <source>
        <dbReference type="ARBA" id="ARBA00005002"/>
    </source>
</evidence>
<dbReference type="InterPro" id="IPR015870">
    <property type="entry name" value="UDP-acyl_N-AcGlcN_deAcase_N"/>
</dbReference>
<sequence length="271" mass="29658">MIVQERRTVAESVSWSGKGLHGGQAVRVTVHPGDRGIWFRAGGASLEAIPENVADTSRCTSLPVARTIEHLMSALAGLEVTDAEIEVQGGELPGLDGSSKEYVEGLLDVGLASVGTVEREPLFERVFVQEESIKVAVSSGRGVWRYGFSSDAWPFEQEFESIDIVGEFREEIAPARTWAFEHELLAIEQLGLGRGLDATSAVILGKQGYVNEVRFPDEPARHKLLDLIGDLYLAGFPIRQLNVSACRSGHRAHVEAARRLRHALSRTESYP</sequence>
<keyword evidence="10" id="KW-0443">Lipid metabolism</keyword>
<evidence type="ECO:0000256" key="8">
    <source>
        <dbReference type="ARBA" id="ARBA00022801"/>
    </source>
</evidence>
<evidence type="ECO:0000256" key="10">
    <source>
        <dbReference type="ARBA" id="ARBA00023098"/>
    </source>
</evidence>
<dbReference type="Gene3D" id="3.30.1700.10">
    <property type="entry name" value="lpxc deacetylase, domain 2"/>
    <property type="match status" value="1"/>
</dbReference>
<name>A0A809R5X9_9BACT</name>
<dbReference type="GO" id="GO:0046872">
    <property type="term" value="F:metal ion binding"/>
    <property type="evidence" value="ECO:0007669"/>
    <property type="project" value="UniProtKB-KW"/>
</dbReference>
<dbReference type="EC" id="3.5.1.108" evidence="4"/>
<dbReference type="GO" id="GO:0009245">
    <property type="term" value="P:lipid A biosynthetic process"/>
    <property type="evidence" value="ECO:0007669"/>
    <property type="project" value="UniProtKB-KW"/>
</dbReference>
<keyword evidence="8" id="KW-0378">Hydrolase</keyword>
<keyword evidence="7" id="KW-0479">Metal-binding</keyword>
<evidence type="ECO:0000256" key="6">
    <source>
        <dbReference type="ARBA" id="ARBA00022556"/>
    </source>
</evidence>
<dbReference type="Gene3D" id="3.30.230.20">
    <property type="entry name" value="lpxc deacetylase, domain 1"/>
    <property type="match status" value="1"/>
</dbReference>
<dbReference type="UniPathway" id="UPA00359">
    <property type="reaction ID" value="UER00478"/>
</dbReference>
<dbReference type="AlphaFoldDB" id="A0A809R5X9"/>
<organism evidence="12 13">
    <name type="scientific">Candidatus Nitrosymbiomonas proteolyticus</name>
    <dbReference type="NCBI Taxonomy" id="2608984"/>
    <lineage>
        <taxon>Bacteria</taxon>
        <taxon>Bacillati</taxon>
        <taxon>Armatimonadota</taxon>
        <taxon>Armatimonadota incertae sedis</taxon>
        <taxon>Candidatus Nitrosymbiomonas</taxon>
    </lineage>
</organism>
<dbReference type="InterPro" id="IPR011334">
    <property type="entry name" value="UDP-acyl_GlcNac_deAcase_C"/>
</dbReference>
<proteinExistence type="predicted"/>
<dbReference type="Pfam" id="PF03331">
    <property type="entry name" value="LpxC"/>
    <property type="match status" value="1"/>
</dbReference>
<dbReference type="KEGG" id="npy:NPRO_05780"/>
<dbReference type="Proteomes" id="UP000662873">
    <property type="component" value="Chromosome"/>
</dbReference>
<dbReference type="InterPro" id="IPR020568">
    <property type="entry name" value="Ribosomal_Su5_D2-typ_SF"/>
</dbReference>
<comment type="cofactor">
    <cofactor evidence="1">
        <name>Zn(2+)</name>
        <dbReference type="ChEBI" id="CHEBI:29105"/>
    </cofactor>
</comment>
<keyword evidence="5" id="KW-0444">Lipid biosynthesis</keyword>
<evidence type="ECO:0000256" key="7">
    <source>
        <dbReference type="ARBA" id="ARBA00022723"/>
    </source>
</evidence>
<evidence type="ECO:0000256" key="4">
    <source>
        <dbReference type="ARBA" id="ARBA00012745"/>
    </source>
</evidence>
<evidence type="ECO:0000256" key="11">
    <source>
        <dbReference type="ARBA" id="ARBA00024535"/>
    </source>
</evidence>
<evidence type="ECO:0000256" key="5">
    <source>
        <dbReference type="ARBA" id="ARBA00022516"/>
    </source>
</evidence>
<evidence type="ECO:0000313" key="13">
    <source>
        <dbReference type="Proteomes" id="UP000662873"/>
    </source>
</evidence>
<dbReference type="GO" id="GO:0103117">
    <property type="term" value="F:UDP-3-O-acyl-N-acetylglucosamine deacetylase activity"/>
    <property type="evidence" value="ECO:0007669"/>
    <property type="project" value="UniProtKB-EC"/>
</dbReference>
<protein>
    <recommendedName>
        <fullName evidence="4">UDP-3-O-acyl-N-acetylglucosamine deacetylase</fullName>
        <ecNumber evidence="4">3.5.1.108</ecNumber>
    </recommendedName>
</protein>
<dbReference type="PANTHER" id="PTHR33694:SF1">
    <property type="entry name" value="UDP-3-O-ACYL-N-ACETYLGLUCOSAMINE DEACETYLASE 1, MITOCHONDRIAL-RELATED"/>
    <property type="match status" value="1"/>
</dbReference>
<dbReference type="EMBL" id="AP021858">
    <property type="protein sequence ID" value="BBO22983.1"/>
    <property type="molecule type" value="Genomic_DNA"/>
</dbReference>
<dbReference type="GO" id="GO:0016020">
    <property type="term" value="C:membrane"/>
    <property type="evidence" value="ECO:0007669"/>
    <property type="project" value="GOC"/>
</dbReference>
<comment type="catalytic activity">
    <reaction evidence="11">
        <text>a UDP-3-O-[(3R)-3-hydroxyacyl]-N-acetyl-alpha-D-glucosamine + H2O = a UDP-3-O-[(3R)-3-hydroxyacyl]-alpha-D-glucosamine + acetate</text>
        <dbReference type="Rhea" id="RHEA:67816"/>
        <dbReference type="ChEBI" id="CHEBI:15377"/>
        <dbReference type="ChEBI" id="CHEBI:30089"/>
        <dbReference type="ChEBI" id="CHEBI:137740"/>
        <dbReference type="ChEBI" id="CHEBI:173225"/>
        <dbReference type="EC" id="3.5.1.108"/>
    </reaction>
</comment>
<comment type="pathway">
    <text evidence="3">Glycolipid biosynthesis; lipid IV(A) biosynthesis; lipid IV(A) from (3R)-3-hydroxytetradecanoyl-[acyl-carrier-protein] and UDP-N-acetyl-alpha-D-glucosamine: step 2/6.</text>
</comment>
<accession>A0A809R5X9</accession>
<evidence type="ECO:0000256" key="2">
    <source>
        <dbReference type="ARBA" id="ARBA00002923"/>
    </source>
</evidence>
<comment type="function">
    <text evidence="2">Catalyzes the hydrolysis of UDP-3-O-myristoyl-N-acetylglucosamine to form UDP-3-O-myristoylglucosamine and acetate, the committed step in lipid A biosynthesis.</text>
</comment>
<gene>
    <name evidence="12" type="ORF">NPRO_05780</name>
</gene>
<keyword evidence="9" id="KW-0862">Zinc</keyword>
<evidence type="ECO:0000256" key="9">
    <source>
        <dbReference type="ARBA" id="ARBA00022833"/>
    </source>
</evidence>
<reference evidence="12" key="1">
    <citation type="journal article" name="DNA Res.">
        <title>The physiological potential of anammox bacteria as revealed by their core genome structure.</title>
        <authorList>
            <person name="Okubo T."/>
            <person name="Toyoda A."/>
            <person name="Fukuhara K."/>
            <person name="Uchiyama I."/>
            <person name="Harigaya Y."/>
            <person name="Kuroiwa M."/>
            <person name="Suzuki T."/>
            <person name="Murakami Y."/>
            <person name="Suwa Y."/>
            <person name="Takami H."/>
        </authorList>
    </citation>
    <scope>NUCLEOTIDE SEQUENCE</scope>
    <source>
        <strain evidence="12">317325-2</strain>
    </source>
</reference>
<dbReference type="PANTHER" id="PTHR33694">
    <property type="entry name" value="UDP-3-O-ACYL-N-ACETYLGLUCOSAMINE DEACETYLASE 1, MITOCHONDRIAL-RELATED"/>
    <property type="match status" value="1"/>
</dbReference>